<evidence type="ECO:0000313" key="7">
    <source>
        <dbReference type="EMBL" id="SHH75588.1"/>
    </source>
</evidence>
<dbReference type="GO" id="GO:0009254">
    <property type="term" value="P:peptidoglycan turnover"/>
    <property type="evidence" value="ECO:0007669"/>
    <property type="project" value="TreeGrafter"/>
</dbReference>
<dbReference type="Gene3D" id="3.40.80.10">
    <property type="entry name" value="Peptidoglycan recognition protein-like"/>
    <property type="match status" value="1"/>
</dbReference>
<feature type="domain" description="N-acetylmuramoyl-L-alanine amidase" evidence="6">
    <location>
        <begin position="82"/>
        <end position="226"/>
    </location>
</feature>
<gene>
    <name evidence="7" type="ORF">SAMN02745823_00872</name>
</gene>
<dbReference type="CDD" id="cd06583">
    <property type="entry name" value="PGRP"/>
    <property type="match status" value="1"/>
</dbReference>
<dbReference type="PANTHER" id="PTHR30417">
    <property type="entry name" value="N-ACETYLMURAMOYL-L-ALANINE AMIDASE AMID"/>
    <property type="match status" value="1"/>
</dbReference>
<proteinExistence type="predicted"/>
<dbReference type="Pfam" id="PF01510">
    <property type="entry name" value="Amidase_2"/>
    <property type="match status" value="1"/>
</dbReference>
<dbReference type="STRING" id="1123282.SAMN02745823_00872"/>
<keyword evidence="5" id="KW-0472">Membrane</keyword>
<comment type="catalytic activity">
    <reaction evidence="1">
        <text>Hydrolyzes the link between N-acetylmuramoyl residues and L-amino acid residues in certain cell-wall glycopeptides.</text>
        <dbReference type="EC" id="3.5.1.28"/>
    </reaction>
</comment>
<dbReference type="EC" id="3.5.1.28" evidence="2"/>
<dbReference type="EMBL" id="FQXV01000002">
    <property type="protein sequence ID" value="SHH75588.1"/>
    <property type="molecule type" value="Genomic_DNA"/>
</dbReference>
<keyword evidence="5" id="KW-0812">Transmembrane</keyword>
<evidence type="ECO:0000256" key="3">
    <source>
        <dbReference type="ARBA" id="ARBA00022801"/>
    </source>
</evidence>
<evidence type="ECO:0000313" key="8">
    <source>
        <dbReference type="Proteomes" id="UP000183995"/>
    </source>
</evidence>
<dbReference type="RefSeq" id="WP_073076435.1">
    <property type="nucleotide sequence ID" value="NZ_FQXV01000002.1"/>
</dbReference>
<evidence type="ECO:0000259" key="6">
    <source>
        <dbReference type="SMART" id="SM00644"/>
    </source>
</evidence>
<dbReference type="AlphaFoldDB" id="A0A1M5VK89"/>
<dbReference type="GO" id="GO:0008745">
    <property type="term" value="F:N-acetylmuramoyl-L-alanine amidase activity"/>
    <property type="evidence" value="ECO:0007669"/>
    <property type="project" value="UniProtKB-EC"/>
</dbReference>
<organism evidence="7 8">
    <name type="scientific">Sporobacter termitidis DSM 10068</name>
    <dbReference type="NCBI Taxonomy" id="1123282"/>
    <lineage>
        <taxon>Bacteria</taxon>
        <taxon>Bacillati</taxon>
        <taxon>Bacillota</taxon>
        <taxon>Clostridia</taxon>
        <taxon>Eubacteriales</taxon>
        <taxon>Oscillospiraceae</taxon>
        <taxon>Sporobacter</taxon>
    </lineage>
</organism>
<dbReference type="GO" id="GO:0071555">
    <property type="term" value="P:cell wall organization"/>
    <property type="evidence" value="ECO:0007669"/>
    <property type="project" value="UniProtKB-KW"/>
</dbReference>
<name>A0A1M5VK89_9FIRM</name>
<dbReference type="InterPro" id="IPR036505">
    <property type="entry name" value="Amidase/PGRP_sf"/>
</dbReference>
<accession>A0A1M5VK89</accession>
<evidence type="ECO:0000256" key="4">
    <source>
        <dbReference type="ARBA" id="ARBA00023316"/>
    </source>
</evidence>
<dbReference type="InterPro" id="IPR051206">
    <property type="entry name" value="NAMLAA_amidase_2"/>
</dbReference>
<dbReference type="Proteomes" id="UP000183995">
    <property type="component" value="Unassembled WGS sequence"/>
</dbReference>
<keyword evidence="5" id="KW-1133">Transmembrane helix</keyword>
<dbReference type="OrthoDB" id="9794294at2"/>
<evidence type="ECO:0000256" key="5">
    <source>
        <dbReference type="SAM" id="Phobius"/>
    </source>
</evidence>
<dbReference type="PANTHER" id="PTHR30417:SF1">
    <property type="entry name" value="N-ACETYLMURAMOYL-L-ALANINE AMIDASE AMID"/>
    <property type="match status" value="1"/>
</dbReference>
<feature type="transmembrane region" description="Helical" evidence="5">
    <location>
        <begin position="20"/>
        <end position="40"/>
    </location>
</feature>
<dbReference type="SMART" id="SM00644">
    <property type="entry name" value="Ami_2"/>
    <property type="match status" value="1"/>
</dbReference>
<dbReference type="InterPro" id="IPR002502">
    <property type="entry name" value="Amidase_domain"/>
</dbReference>
<evidence type="ECO:0000256" key="2">
    <source>
        <dbReference type="ARBA" id="ARBA00011901"/>
    </source>
</evidence>
<keyword evidence="8" id="KW-1185">Reference proteome</keyword>
<keyword evidence="4" id="KW-0961">Cell wall biogenesis/degradation</keyword>
<dbReference type="SUPFAM" id="SSF55846">
    <property type="entry name" value="N-acetylmuramoyl-L-alanine amidase-like"/>
    <property type="match status" value="1"/>
</dbReference>
<keyword evidence="3" id="KW-0378">Hydrolase</keyword>
<sequence length="241" mass="26266">MAVITQRRTRRRRRLTGRRVGTFLIIALVILGVALGFQVFGTQKAEAGEAKPGATGAGSIKNVKNITMPAWVTADLLPVNEYSRPGTKLAAVNAIVIHYVGNPGTTAEQNRSYYENLAETGETSASSNFVIGTDGGILQCVPTDEVAYCSNWRNDDTISIECCHPDKTGKFTDDTYASLVKLTAYLCQAYGLDSSDVIRHYDVTGKVCPKYFVDHPDAWEAFKNDVQDALEALPENEPGQP</sequence>
<reference evidence="7 8" key="1">
    <citation type="submission" date="2016-11" db="EMBL/GenBank/DDBJ databases">
        <authorList>
            <person name="Jaros S."/>
            <person name="Januszkiewicz K."/>
            <person name="Wedrychowicz H."/>
        </authorList>
    </citation>
    <scope>NUCLEOTIDE SEQUENCE [LARGE SCALE GENOMIC DNA]</scope>
    <source>
        <strain evidence="7 8">DSM 10068</strain>
    </source>
</reference>
<evidence type="ECO:0000256" key="1">
    <source>
        <dbReference type="ARBA" id="ARBA00001561"/>
    </source>
</evidence>
<protein>
    <recommendedName>
        <fullName evidence="2">N-acetylmuramoyl-L-alanine amidase</fullName>
        <ecNumber evidence="2">3.5.1.28</ecNumber>
    </recommendedName>
</protein>
<dbReference type="GO" id="GO:0009253">
    <property type="term" value="P:peptidoglycan catabolic process"/>
    <property type="evidence" value="ECO:0007669"/>
    <property type="project" value="InterPro"/>
</dbReference>